<dbReference type="FunCoup" id="A0A673XNZ8">
    <property type="interactions" value="151"/>
</dbReference>
<keyword evidence="7" id="KW-0175">Coiled coil</keyword>
<dbReference type="SUPFAM" id="SSF48340">
    <property type="entry name" value="Interferon-induced guanylate-binding protein 1 (GBP1), C-terminal domain"/>
    <property type="match status" value="1"/>
</dbReference>
<feature type="compositionally biased region" description="Polar residues" evidence="8">
    <location>
        <begin position="669"/>
        <end position="690"/>
    </location>
</feature>
<dbReference type="InterPro" id="IPR003191">
    <property type="entry name" value="Guanylate-bd/ATL_C"/>
</dbReference>
<evidence type="ECO:0000256" key="7">
    <source>
        <dbReference type="SAM" id="Coils"/>
    </source>
</evidence>
<dbReference type="PANTHER" id="PTHR10751">
    <property type="entry name" value="GUANYLATE BINDING PROTEIN"/>
    <property type="match status" value="1"/>
</dbReference>
<proteinExistence type="inferred from homology"/>
<keyword evidence="4" id="KW-0391">Immunity</keyword>
<dbReference type="Gene3D" id="1.20.1000.10">
    <property type="entry name" value="Guanylate-binding protein, C-terminal domain"/>
    <property type="match status" value="1"/>
</dbReference>
<gene>
    <name evidence="10" type="primary">LOC115155702</name>
</gene>
<keyword evidence="5" id="KW-0342">GTP-binding</keyword>
<sequence length="690" mass="77612">MDSPMCLVENADGELHVVPGAIKYLMGLNQKVIVVAVVGLYRTGKSYLMNKLAGKRKGFALGATIQSKTKGIWMWCVPHPEKRDHTLVLLDTEGLGDVEKGDSKNDAWIFSLAILLSSTLVYNSRGTIDNQAVENLQYVSELTERIKVNSSSAASSSHDDEEEGDTQFVQFFPNFVWAIRDFTLLLEIDGRNVTEDEYLEHSLELRKGGGKKNLMYNLPRECIRNYFPSRKCFVFPTPTTPANMPHLDSMDEADLCGSFRKVADTFCCFIFQESRTKTVKGGHKVTGRMLGHLINTYVETIAKGSVPCLENAVLAMAQIENQAAVDEGLAVYQRGMEEVKALFPVDMGQISAHHLCSDHQATQAFMKRSFKDENGDFLKALAVAIAKHYADLLIQNEDASEKKCASLLEKLSAPMAQKIKEGIYATPGGYELYCNHHDNMVAQYRAEPDKGVRAEEILEQFLKEKSLEKNSILQADKKLTENEKKIHEEQEKRALAEQAVKMEAEKQHQLEKLIQERERSHQEGICQLEAKMVQEAKGKQQELERALDSKLHEQEKLMAKGFTEKEAAMKEEIQSLREKEEAKREEKEEQSRNFRAIAQGVMESVSNGLGHYFNYKKAREQRKAIVFKEQVRFNLKSGAVDNIPDKERMTLKQDKMATPKLKTGAVGNSKDTTLPKVNTGTTGKSPGSEV</sequence>
<dbReference type="InParanoid" id="A0A673XNZ8"/>
<dbReference type="Ensembl" id="ENSSTUT00000024227.1">
    <property type="protein sequence ID" value="ENSSTUP00000023093.1"/>
    <property type="gene ID" value="ENSSTUG00000010100.1"/>
</dbReference>
<dbReference type="GO" id="GO:0045087">
    <property type="term" value="P:innate immune response"/>
    <property type="evidence" value="ECO:0007669"/>
    <property type="project" value="UniProtKB-KW"/>
</dbReference>
<dbReference type="FunFam" id="3.40.50.300:FF:002830">
    <property type="entry name" value="Guanylate-binding protein 2"/>
    <property type="match status" value="1"/>
</dbReference>
<dbReference type="InterPro" id="IPR037684">
    <property type="entry name" value="GBP_C"/>
</dbReference>
<evidence type="ECO:0000256" key="3">
    <source>
        <dbReference type="ARBA" id="ARBA00022801"/>
    </source>
</evidence>
<name>A0A673XNZ8_SALTR</name>
<evidence type="ECO:0000256" key="2">
    <source>
        <dbReference type="ARBA" id="ARBA00022741"/>
    </source>
</evidence>
<dbReference type="SUPFAM" id="SSF52540">
    <property type="entry name" value="P-loop containing nucleoside triphosphate hydrolases"/>
    <property type="match status" value="1"/>
</dbReference>
<feature type="coiled-coil region" evidence="7">
    <location>
        <begin position="470"/>
        <end position="597"/>
    </location>
</feature>
<dbReference type="InterPro" id="IPR027417">
    <property type="entry name" value="P-loop_NTPase"/>
</dbReference>
<evidence type="ECO:0000256" key="8">
    <source>
        <dbReference type="SAM" id="MobiDB-lite"/>
    </source>
</evidence>
<reference evidence="10" key="1">
    <citation type="submission" date="2025-08" db="UniProtKB">
        <authorList>
            <consortium name="Ensembl"/>
        </authorList>
    </citation>
    <scope>IDENTIFICATION</scope>
</reference>
<evidence type="ECO:0000256" key="4">
    <source>
        <dbReference type="ARBA" id="ARBA00022859"/>
    </source>
</evidence>
<keyword evidence="2" id="KW-0547">Nucleotide-binding</keyword>
<dbReference type="GeneTree" id="ENSGT00940000162297"/>
<dbReference type="Proteomes" id="UP000472277">
    <property type="component" value="Chromosome 20"/>
</dbReference>
<feature type="domain" description="GB1/RHD3-type G" evidence="9">
    <location>
        <begin position="29"/>
        <end position="298"/>
    </location>
</feature>
<evidence type="ECO:0000256" key="6">
    <source>
        <dbReference type="PROSITE-ProRule" id="PRU01052"/>
    </source>
</evidence>
<dbReference type="CDD" id="cd16269">
    <property type="entry name" value="GBP_C"/>
    <property type="match status" value="1"/>
</dbReference>
<evidence type="ECO:0000313" key="10">
    <source>
        <dbReference type="Ensembl" id="ENSSTUP00000023093.1"/>
    </source>
</evidence>
<dbReference type="Pfam" id="PF02841">
    <property type="entry name" value="GBP_C"/>
    <property type="match status" value="1"/>
</dbReference>
<keyword evidence="1" id="KW-0399">Innate immunity</keyword>
<organism evidence="10 11">
    <name type="scientific">Salmo trutta</name>
    <name type="common">Brown trout</name>
    <dbReference type="NCBI Taxonomy" id="8032"/>
    <lineage>
        <taxon>Eukaryota</taxon>
        <taxon>Metazoa</taxon>
        <taxon>Chordata</taxon>
        <taxon>Craniata</taxon>
        <taxon>Vertebrata</taxon>
        <taxon>Euteleostomi</taxon>
        <taxon>Actinopterygii</taxon>
        <taxon>Neopterygii</taxon>
        <taxon>Teleostei</taxon>
        <taxon>Protacanthopterygii</taxon>
        <taxon>Salmoniformes</taxon>
        <taxon>Salmonidae</taxon>
        <taxon>Salmoninae</taxon>
        <taxon>Salmo</taxon>
    </lineage>
</organism>
<dbReference type="CDD" id="cd01851">
    <property type="entry name" value="GBP"/>
    <property type="match status" value="1"/>
</dbReference>
<feature type="compositionally biased region" description="Basic and acidic residues" evidence="8">
    <location>
        <begin position="646"/>
        <end position="657"/>
    </location>
</feature>
<evidence type="ECO:0000256" key="5">
    <source>
        <dbReference type="ARBA" id="ARBA00023134"/>
    </source>
</evidence>
<accession>A0A673XNZ8</accession>
<dbReference type="GO" id="GO:0005525">
    <property type="term" value="F:GTP binding"/>
    <property type="evidence" value="ECO:0007669"/>
    <property type="project" value="UniProtKB-KW"/>
</dbReference>
<dbReference type="GO" id="GO:0003924">
    <property type="term" value="F:GTPase activity"/>
    <property type="evidence" value="ECO:0007669"/>
    <property type="project" value="InterPro"/>
</dbReference>
<evidence type="ECO:0000256" key="1">
    <source>
        <dbReference type="ARBA" id="ARBA00022588"/>
    </source>
</evidence>
<dbReference type="PROSITE" id="PS51715">
    <property type="entry name" value="G_GB1_RHD3"/>
    <property type="match status" value="1"/>
</dbReference>
<dbReference type="InterPro" id="IPR036543">
    <property type="entry name" value="Guanylate-bd_C_sf"/>
</dbReference>
<keyword evidence="3" id="KW-0378">Hydrolase</keyword>
<keyword evidence="11" id="KW-1185">Reference proteome</keyword>
<dbReference type="InterPro" id="IPR030386">
    <property type="entry name" value="G_GB1_RHD3_dom"/>
</dbReference>
<reference evidence="10" key="2">
    <citation type="submission" date="2025-09" db="UniProtKB">
        <authorList>
            <consortium name="Ensembl"/>
        </authorList>
    </citation>
    <scope>IDENTIFICATION</scope>
</reference>
<evidence type="ECO:0000313" key="11">
    <source>
        <dbReference type="Proteomes" id="UP000472277"/>
    </source>
</evidence>
<dbReference type="AlphaFoldDB" id="A0A673XNZ8"/>
<dbReference type="Pfam" id="PF02263">
    <property type="entry name" value="GBP"/>
    <property type="match status" value="1"/>
</dbReference>
<comment type="similarity">
    <text evidence="6">Belongs to the TRAFAC class dynamin-like GTPase superfamily. GB1/RHD3 GTPase family.</text>
</comment>
<feature type="region of interest" description="Disordered" evidence="8">
    <location>
        <begin position="646"/>
        <end position="690"/>
    </location>
</feature>
<dbReference type="Gene3D" id="3.40.50.300">
    <property type="entry name" value="P-loop containing nucleotide triphosphate hydrolases"/>
    <property type="match status" value="1"/>
</dbReference>
<evidence type="ECO:0000259" key="9">
    <source>
        <dbReference type="PROSITE" id="PS51715"/>
    </source>
</evidence>
<dbReference type="InterPro" id="IPR015894">
    <property type="entry name" value="Guanylate-bd_N"/>
</dbReference>
<dbReference type="FunFam" id="1.20.1000.10:FF:000001">
    <property type="entry name" value="Guanylate binding protein 1"/>
    <property type="match status" value="1"/>
</dbReference>
<protein>
    <submittedName>
        <fullName evidence="10">Guanylate binding protein 2</fullName>
    </submittedName>
</protein>